<dbReference type="AlphaFoldDB" id="A0A9X0D561"/>
<dbReference type="InterPro" id="IPR051642">
    <property type="entry name" value="SWI6-like"/>
</dbReference>
<evidence type="ECO:0000313" key="5">
    <source>
        <dbReference type="Proteomes" id="UP001163046"/>
    </source>
</evidence>
<reference evidence="4" key="1">
    <citation type="submission" date="2023-01" db="EMBL/GenBank/DDBJ databases">
        <title>Genome assembly of the deep-sea coral Lophelia pertusa.</title>
        <authorList>
            <person name="Herrera S."/>
            <person name="Cordes E."/>
        </authorList>
    </citation>
    <scope>NUCLEOTIDE SEQUENCE</scope>
    <source>
        <strain evidence="4">USNM1676648</strain>
        <tissue evidence="4">Polyp</tissue>
    </source>
</reference>
<feature type="coiled-coil region" evidence="2">
    <location>
        <begin position="719"/>
        <end position="753"/>
    </location>
</feature>
<evidence type="ECO:0000256" key="1">
    <source>
        <dbReference type="ARBA" id="ARBA00022737"/>
    </source>
</evidence>
<evidence type="ECO:0000256" key="2">
    <source>
        <dbReference type="SAM" id="Coils"/>
    </source>
</evidence>
<dbReference type="InterPro" id="IPR036770">
    <property type="entry name" value="Ankyrin_rpt-contain_sf"/>
</dbReference>
<dbReference type="GO" id="GO:0030907">
    <property type="term" value="C:MBF transcription complex"/>
    <property type="evidence" value="ECO:0007669"/>
    <property type="project" value="TreeGrafter"/>
</dbReference>
<evidence type="ECO:0008006" key="6">
    <source>
        <dbReference type="Google" id="ProtNLM"/>
    </source>
</evidence>
<dbReference type="GO" id="GO:0010468">
    <property type="term" value="P:regulation of gene expression"/>
    <property type="evidence" value="ECO:0007669"/>
    <property type="project" value="UniProtKB-ARBA"/>
</dbReference>
<comment type="caution">
    <text evidence="4">The sequence shown here is derived from an EMBL/GenBank/DDBJ whole genome shotgun (WGS) entry which is preliminary data.</text>
</comment>
<keyword evidence="1" id="KW-0677">Repeat</keyword>
<feature type="region of interest" description="Disordered" evidence="3">
    <location>
        <begin position="428"/>
        <end position="492"/>
    </location>
</feature>
<accession>A0A9X0D561</accession>
<protein>
    <recommendedName>
        <fullName evidence="6">Ankyrin repeat protein</fullName>
    </recommendedName>
</protein>
<dbReference type="GO" id="GO:0033309">
    <property type="term" value="C:SBF transcription complex"/>
    <property type="evidence" value="ECO:0007669"/>
    <property type="project" value="TreeGrafter"/>
</dbReference>
<dbReference type="PANTHER" id="PTHR43828:SF3">
    <property type="entry name" value="CHROMO DOMAIN-CONTAINING PROTEIN"/>
    <property type="match status" value="1"/>
</dbReference>
<feature type="region of interest" description="Disordered" evidence="3">
    <location>
        <begin position="227"/>
        <end position="255"/>
    </location>
</feature>
<keyword evidence="5" id="KW-1185">Reference proteome</keyword>
<dbReference type="EMBL" id="MU825874">
    <property type="protein sequence ID" value="KAJ7387285.1"/>
    <property type="molecule type" value="Genomic_DNA"/>
</dbReference>
<proteinExistence type="predicted"/>
<dbReference type="OrthoDB" id="5960653at2759"/>
<organism evidence="4 5">
    <name type="scientific">Desmophyllum pertusum</name>
    <dbReference type="NCBI Taxonomy" id="174260"/>
    <lineage>
        <taxon>Eukaryota</taxon>
        <taxon>Metazoa</taxon>
        <taxon>Cnidaria</taxon>
        <taxon>Anthozoa</taxon>
        <taxon>Hexacorallia</taxon>
        <taxon>Scleractinia</taxon>
        <taxon>Caryophylliina</taxon>
        <taxon>Caryophylliidae</taxon>
        <taxon>Desmophyllum</taxon>
    </lineage>
</organism>
<dbReference type="Gene3D" id="1.25.40.20">
    <property type="entry name" value="Ankyrin repeat-containing domain"/>
    <property type="match status" value="1"/>
</dbReference>
<evidence type="ECO:0000313" key="4">
    <source>
        <dbReference type="EMBL" id="KAJ7387285.1"/>
    </source>
</evidence>
<evidence type="ECO:0000256" key="3">
    <source>
        <dbReference type="SAM" id="MobiDB-lite"/>
    </source>
</evidence>
<gene>
    <name evidence="4" type="ORF">OS493_004262</name>
</gene>
<feature type="compositionally biased region" description="Low complexity" evidence="3">
    <location>
        <begin position="227"/>
        <end position="245"/>
    </location>
</feature>
<dbReference type="Proteomes" id="UP001163046">
    <property type="component" value="Unassembled WGS sequence"/>
</dbReference>
<name>A0A9X0D561_9CNID</name>
<dbReference type="Gene3D" id="1.10.287.1490">
    <property type="match status" value="1"/>
</dbReference>
<dbReference type="SUPFAM" id="SSF48403">
    <property type="entry name" value="Ankyrin repeat"/>
    <property type="match status" value="1"/>
</dbReference>
<feature type="region of interest" description="Disordered" evidence="3">
    <location>
        <begin position="526"/>
        <end position="560"/>
    </location>
</feature>
<feature type="compositionally biased region" description="Basic and acidic residues" evidence="3">
    <location>
        <begin position="446"/>
        <end position="461"/>
    </location>
</feature>
<keyword evidence="2" id="KW-0175">Coiled coil</keyword>
<sequence length="795" mass="86496">MPLIYLASAFGKAGLVKALLQDNFDAHSVNFNGETALHGAIQYIYRTGSLKTQGLKVASTLGPIKNRRIAFERILVALTDTDPKIIFVPDNDGNTVFHTAAENIWNDRENDRQGKSATFFQFCMGSMVNRVSELEDAGDLTRAEILEALNAENSDGDTIFHILARDYAFGFKTMKQILKKYFTGQVPTKVNKENRTVSSLALERNRKKAIQVFPEFLAAEQQESVISVTSESEISDSDSPSPSTSKDSEEFAKPLSTTFREPPTIVISDTDVPQVSHSIDEEDNSSSEVIATSKETVTGSADRIQANTAYASLATNPGQHDLLTVSIDSNLGKPSQIEVPSFLSLSRKSTLVVSPFDSLISAPIDAEVMYVTETVTETTTSNNSSETGRALNAALKRLEVSGTSNHGTDNSLSDPKAPFTITLSSSDAESLPAMAPETSSGGAPPSEERISCEESVSRDAGEPQQAVTDSLTDAGDSHQGNSSETEAPYRTEAQATQSEILANDTAELCDAQVPLNDFATLDAHKTQTTSASEVPANNRERSDDVASNPQRSSGFEVPQFNRGKAVDSSRVKAVCGSIVRDLFDPLRKQIPQSAEYTQLYTCGMLDTPTLSSRYQPVPKIGPHSVQTHESTSFTSLASASTESIHSESFESLGVTEGVSDERSTILKCITDNSFLEFLITEGLELDARSKQGVVDVVMTQYNSKLSRVESTIPKLAAQIRDTETTIGQQTQKIKQLQQELEFLRGEIVKNEDSLHGFINEQQGLSKQRKGLKRKVARCEGTMKHLLGNAKKPRLE</sequence>
<dbReference type="PANTHER" id="PTHR43828">
    <property type="entry name" value="ASPARAGINASE"/>
    <property type="match status" value="1"/>
</dbReference>